<gene>
    <name evidence="4" type="primary">atpE</name>
    <name evidence="4" type="ORF">GCM10008939_26440</name>
</gene>
<dbReference type="InterPro" id="IPR002842">
    <property type="entry name" value="ATPase_V1_Esu"/>
</dbReference>
<dbReference type="RefSeq" id="WP_188963757.1">
    <property type="nucleotide sequence ID" value="NZ_BMOE01000009.1"/>
</dbReference>
<name>A0A917US45_9DEIO</name>
<dbReference type="Gene3D" id="1.20.5.620">
    <property type="entry name" value="F1F0 ATP synthase subunit B, membrane domain"/>
    <property type="match status" value="1"/>
</dbReference>
<keyword evidence="3" id="KW-0406">Ion transport</keyword>
<comment type="caution">
    <text evidence="4">The sequence shown here is derived from an EMBL/GenBank/DDBJ whole genome shotgun (WGS) entry which is preliminary data.</text>
</comment>
<comment type="similarity">
    <text evidence="1">Belongs to the V-ATPase E subunit family.</text>
</comment>
<evidence type="ECO:0000256" key="3">
    <source>
        <dbReference type="ARBA" id="ARBA00023065"/>
    </source>
</evidence>
<dbReference type="EMBL" id="BMOE01000009">
    <property type="protein sequence ID" value="GGJ81154.1"/>
    <property type="molecule type" value="Genomic_DNA"/>
</dbReference>
<keyword evidence="5" id="KW-1185">Reference proteome</keyword>
<sequence length="189" mass="20016">MSLAEILEQEVQGEITAIQQQAAQKAAEIVAQAQERAQSMIESRTRLLASEKAAALTRARSAADLDGNAQQLNAANTLQSRAFVQAEGQLKAIPQHPEYPQILARLIQEAHAALPSADAIEANPAEVDAVRQATQTLGLPLEVRPNSSVATGVRLVGAGGKTSVQNTLIGRLQAGRETLSAQVSRLLNE</sequence>
<dbReference type="Proteomes" id="UP000635726">
    <property type="component" value="Unassembled WGS sequence"/>
</dbReference>
<dbReference type="Pfam" id="PF01991">
    <property type="entry name" value="vATP-synt_E"/>
    <property type="match status" value="1"/>
</dbReference>
<reference evidence="4" key="2">
    <citation type="submission" date="2020-09" db="EMBL/GenBank/DDBJ databases">
        <authorList>
            <person name="Sun Q."/>
            <person name="Ohkuma M."/>
        </authorList>
    </citation>
    <scope>NUCLEOTIDE SEQUENCE</scope>
    <source>
        <strain evidence="4">JCM 14371</strain>
    </source>
</reference>
<dbReference type="SUPFAM" id="SSF160527">
    <property type="entry name" value="V-type ATPase subunit E-like"/>
    <property type="match status" value="1"/>
</dbReference>
<reference evidence="4" key="1">
    <citation type="journal article" date="2014" name="Int. J. Syst. Evol. Microbiol.">
        <title>Complete genome sequence of Corynebacterium casei LMG S-19264T (=DSM 44701T), isolated from a smear-ripened cheese.</title>
        <authorList>
            <consortium name="US DOE Joint Genome Institute (JGI-PGF)"/>
            <person name="Walter F."/>
            <person name="Albersmeier A."/>
            <person name="Kalinowski J."/>
            <person name="Ruckert C."/>
        </authorList>
    </citation>
    <scope>NUCLEOTIDE SEQUENCE</scope>
    <source>
        <strain evidence="4">JCM 14371</strain>
    </source>
</reference>
<evidence type="ECO:0000256" key="2">
    <source>
        <dbReference type="ARBA" id="ARBA00022448"/>
    </source>
</evidence>
<dbReference type="Gene3D" id="3.30.2320.30">
    <property type="entry name" value="ATP synthase, E subunit, C-terminal"/>
    <property type="match status" value="1"/>
</dbReference>
<dbReference type="GO" id="GO:0046961">
    <property type="term" value="F:proton-transporting ATPase activity, rotational mechanism"/>
    <property type="evidence" value="ECO:0007669"/>
    <property type="project" value="InterPro"/>
</dbReference>
<protein>
    <submittedName>
        <fullName evidence="4">V-type ATP synthase subunit E</fullName>
    </submittedName>
</protein>
<organism evidence="4 5">
    <name type="scientific">Deinococcus aquiradiocola</name>
    <dbReference type="NCBI Taxonomy" id="393059"/>
    <lineage>
        <taxon>Bacteria</taxon>
        <taxon>Thermotogati</taxon>
        <taxon>Deinococcota</taxon>
        <taxon>Deinococci</taxon>
        <taxon>Deinococcales</taxon>
        <taxon>Deinococcaceae</taxon>
        <taxon>Deinococcus</taxon>
    </lineage>
</organism>
<accession>A0A917US45</accession>
<proteinExistence type="inferred from homology"/>
<dbReference type="AlphaFoldDB" id="A0A917US45"/>
<dbReference type="GO" id="GO:0033178">
    <property type="term" value="C:proton-transporting two-sector ATPase complex, catalytic domain"/>
    <property type="evidence" value="ECO:0007669"/>
    <property type="project" value="InterPro"/>
</dbReference>
<evidence type="ECO:0000256" key="1">
    <source>
        <dbReference type="ARBA" id="ARBA00005901"/>
    </source>
</evidence>
<evidence type="ECO:0000313" key="4">
    <source>
        <dbReference type="EMBL" id="GGJ81154.1"/>
    </source>
</evidence>
<keyword evidence="2" id="KW-0813">Transport</keyword>
<dbReference type="InterPro" id="IPR038495">
    <property type="entry name" value="ATPase_E_C"/>
</dbReference>
<evidence type="ECO:0000313" key="5">
    <source>
        <dbReference type="Proteomes" id="UP000635726"/>
    </source>
</evidence>